<dbReference type="InterPro" id="IPR047296">
    <property type="entry name" value="GIY-YIG_UvrC_Cho"/>
</dbReference>
<dbReference type="InterPro" id="IPR050066">
    <property type="entry name" value="UvrABC_protein_C"/>
</dbReference>
<keyword evidence="1" id="KW-0963">Cytoplasm</keyword>
<organism evidence="7 8">
    <name type="scientific">Sporolactobacillus terrae</name>
    <dbReference type="NCBI Taxonomy" id="269673"/>
    <lineage>
        <taxon>Bacteria</taxon>
        <taxon>Bacillati</taxon>
        <taxon>Bacillota</taxon>
        <taxon>Bacilli</taxon>
        <taxon>Bacillales</taxon>
        <taxon>Sporolactobacillaceae</taxon>
        <taxon>Sporolactobacillus</taxon>
    </lineage>
</organism>
<evidence type="ECO:0000256" key="2">
    <source>
        <dbReference type="ARBA" id="ARBA00022763"/>
    </source>
</evidence>
<dbReference type="EMBL" id="AP021853">
    <property type="protein sequence ID" value="BBN99961.1"/>
    <property type="molecule type" value="Genomic_DNA"/>
</dbReference>
<sequence length="105" mass="12060">MIAMNPLIREKLLLLPELPGCYLMEDLSGNVISVGKAKRLKRRVHSYFTGMHHPKTAKLVSEISNFTFIVTSSNVDALILEMHLIKRYRPKFNRLLKDDISSHPD</sequence>
<evidence type="ECO:0000256" key="5">
    <source>
        <dbReference type="ARBA" id="ARBA00023204"/>
    </source>
</evidence>
<name>A0A5K7WZ70_9BACL</name>
<dbReference type="GO" id="GO:0004518">
    <property type="term" value="F:nuclease activity"/>
    <property type="evidence" value="ECO:0007669"/>
    <property type="project" value="UniProtKB-KW"/>
</dbReference>
<evidence type="ECO:0000256" key="3">
    <source>
        <dbReference type="ARBA" id="ARBA00022769"/>
    </source>
</evidence>
<dbReference type="Gene3D" id="3.40.1440.10">
    <property type="entry name" value="GIY-YIG endonuclease"/>
    <property type="match status" value="1"/>
</dbReference>
<dbReference type="PANTHER" id="PTHR30562">
    <property type="entry name" value="UVRC/OXIDOREDUCTASE"/>
    <property type="match status" value="1"/>
</dbReference>
<dbReference type="CDD" id="cd10434">
    <property type="entry name" value="GIY-YIG_UvrC_Cho"/>
    <property type="match status" value="1"/>
</dbReference>
<protein>
    <recommendedName>
        <fullName evidence="6">GIY-YIG domain-containing protein</fullName>
    </recommendedName>
</protein>
<dbReference type="GO" id="GO:0009380">
    <property type="term" value="C:excinuclease repair complex"/>
    <property type="evidence" value="ECO:0007669"/>
    <property type="project" value="TreeGrafter"/>
</dbReference>
<keyword evidence="4" id="KW-0267">Excision nuclease</keyword>
<dbReference type="GO" id="GO:0006289">
    <property type="term" value="P:nucleotide-excision repair"/>
    <property type="evidence" value="ECO:0007669"/>
    <property type="project" value="InterPro"/>
</dbReference>
<dbReference type="SMART" id="SM00465">
    <property type="entry name" value="GIYc"/>
    <property type="match status" value="1"/>
</dbReference>
<dbReference type="SUPFAM" id="SSF82771">
    <property type="entry name" value="GIY-YIG endonuclease"/>
    <property type="match status" value="1"/>
</dbReference>
<keyword evidence="2" id="KW-0227">DNA damage</keyword>
<dbReference type="Pfam" id="PF01541">
    <property type="entry name" value="GIY-YIG"/>
    <property type="match status" value="1"/>
</dbReference>
<reference evidence="7 8" key="1">
    <citation type="submission" date="2019-09" db="EMBL/GenBank/DDBJ databases">
        <title>Complete genome sequence of Sporolactobacillus terrae 70-3.</title>
        <authorList>
            <person name="Tanaka N."/>
            <person name="Shiwa Y."/>
            <person name="Fujita N."/>
            <person name="Tanasupawat S."/>
        </authorList>
    </citation>
    <scope>NUCLEOTIDE SEQUENCE [LARGE SCALE GENOMIC DNA]</scope>
    <source>
        <strain evidence="7 8">70-3</strain>
    </source>
</reference>
<gene>
    <name evidence="7" type="ORF">St703_26660</name>
</gene>
<dbReference type="InterPro" id="IPR000305">
    <property type="entry name" value="GIY-YIG_endonuc"/>
</dbReference>
<keyword evidence="5" id="KW-0234">DNA repair</keyword>
<keyword evidence="3" id="KW-0228">DNA excision</keyword>
<evidence type="ECO:0000259" key="6">
    <source>
        <dbReference type="PROSITE" id="PS50164"/>
    </source>
</evidence>
<proteinExistence type="predicted"/>
<dbReference type="PROSITE" id="PS50164">
    <property type="entry name" value="GIY_YIG"/>
    <property type="match status" value="1"/>
</dbReference>
<dbReference type="Proteomes" id="UP000326951">
    <property type="component" value="Chromosome"/>
</dbReference>
<evidence type="ECO:0000256" key="1">
    <source>
        <dbReference type="ARBA" id="ARBA00022490"/>
    </source>
</evidence>
<accession>A0A5K7WZ70</accession>
<evidence type="ECO:0000313" key="7">
    <source>
        <dbReference type="EMBL" id="BBN99961.1"/>
    </source>
</evidence>
<dbReference type="PANTHER" id="PTHR30562:SF1">
    <property type="entry name" value="UVRABC SYSTEM PROTEIN C"/>
    <property type="match status" value="1"/>
</dbReference>
<feature type="domain" description="GIY-YIG" evidence="6">
    <location>
        <begin position="17"/>
        <end position="94"/>
    </location>
</feature>
<evidence type="ECO:0000313" key="8">
    <source>
        <dbReference type="Proteomes" id="UP000326951"/>
    </source>
</evidence>
<dbReference type="AlphaFoldDB" id="A0A5K7WZ70"/>
<evidence type="ECO:0000256" key="4">
    <source>
        <dbReference type="ARBA" id="ARBA00022881"/>
    </source>
</evidence>
<dbReference type="FunFam" id="3.40.1440.10:FF:000001">
    <property type="entry name" value="UvrABC system protein C"/>
    <property type="match status" value="1"/>
</dbReference>
<dbReference type="InterPro" id="IPR035901">
    <property type="entry name" value="GIY-YIG_endonuc_sf"/>
</dbReference>